<organism evidence="2 3">
    <name type="scientific">Solanum tuberosum</name>
    <name type="common">Potato</name>
    <dbReference type="NCBI Taxonomy" id="4113"/>
    <lineage>
        <taxon>Eukaryota</taxon>
        <taxon>Viridiplantae</taxon>
        <taxon>Streptophyta</taxon>
        <taxon>Embryophyta</taxon>
        <taxon>Tracheophyta</taxon>
        <taxon>Spermatophyta</taxon>
        <taxon>Magnoliopsida</taxon>
        <taxon>eudicotyledons</taxon>
        <taxon>Gunneridae</taxon>
        <taxon>Pentapetalae</taxon>
        <taxon>asterids</taxon>
        <taxon>lamiids</taxon>
        <taxon>Solanales</taxon>
        <taxon>Solanaceae</taxon>
        <taxon>Solanoideae</taxon>
        <taxon>Solaneae</taxon>
        <taxon>Solanum</taxon>
    </lineage>
</organism>
<dbReference type="HOGENOM" id="CLU_2459105_0_0_1"/>
<dbReference type="Gramene" id="PGSC0003DMT400016959">
    <property type="protein sequence ID" value="PGSC0003DMT400016959"/>
    <property type="gene ID" value="PGSC0003DMG400006626"/>
</dbReference>
<keyword evidence="1" id="KW-0472">Membrane</keyword>
<accession>M1A8D8</accession>
<sequence length="89" mass="10034">MDLIKRELLGTIGIKRETPTGGADDVATDVDVNVNILLILVILVIKVVVNMLMMLVVYMVDSPLPEPFTPLKIKRRKIEKKAILYLIDF</sequence>
<evidence type="ECO:0000256" key="1">
    <source>
        <dbReference type="SAM" id="Phobius"/>
    </source>
</evidence>
<keyword evidence="3" id="KW-1185">Reference proteome</keyword>
<keyword evidence="1" id="KW-1133">Transmembrane helix</keyword>
<protein>
    <submittedName>
        <fullName evidence="2">Uncharacterized protein</fullName>
    </submittedName>
</protein>
<evidence type="ECO:0000313" key="3">
    <source>
        <dbReference type="Proteomes" id="UP000011115"/>
    </source>
</evidence>
<dbReference type="Proteomes" id="UP000011115">
    <property type="component" value="Unassembled WGS sequence"/>
</dbReference>
<dbReference type="PaxDb" id="4113-PGSC0003DMT400016959"/>
<feature type="transmembrane region" description="Helical" evidence="1">
    <location>
        <begin position="36"/>
        <end position="60"/>
    </location>
</feature>
<reference evidence="2" key="2">
    <citation type="submission" date="2015-06" db="UniProtKB">
        <authorList>
            <consortium name="EnsemblPlants"/>
        </authorList>
    </citation>
    <scope>IDENTIFICATION</scope>
    <source>
        <strain evidence="2">DM1-3 516 R44</strain>
    </source>
</reference>
<keyword evidence="1" id="KW-0812">Transmembrane</keyword>
<name>M1A8D8_SOLTU</name>
<evidence type="ECO:0000313" key="2">
    <source>
        <dbReference type="EnsemblPlants" id="PGSC0003DMT400016959"/>
    </source>
</evidence>
<dbReference type="AlphaFoldDB" id="M1A8D8"/>
<dbReference type="EnsemblPlants" id="PGSC0003DMT400016959">
    <property type="protein sequence ID" value="PGSC0003DMT400016959"/>
    <property type="gene ID" value="PGSC0003DMG400006626"/>
</dbReference>
<proteinExistence type="predicted"/>
<dbReference type="InParanoid" id="M1A8D8"/>
<reference evidence="3" key="1">
    <citation type="journal article" date="2011" name="Nature">
        <title>Genome sequence and analysis of the tuber crop potato.</title>
        <authorList>
            <consortium name="The Potato Genome Sequencing Consortium"/>
        </authorList>
    </citation>
    <scope>NUCLEOTIDE SEQUENCE [LARGE SCALE GENOMIC DNA]</scope>
    <source>
        <strain evidence="3">cv. DM1-3 516 R44</strain>
    </source>
</reference>